<evidence type="ECO:0000313" key="10">
    <source>
        <dbReference type="Proteomes" id="UP000708298"/>
    </source>
</evidence>
<dbReference type="PANTHER" id="PTHR43163">
    <property type="entry name" value="DIPEPTIDE TRANSPORT SYSTEM PERMEASE PROTEIN DPPB-RELATED"/>
    <property type="match status" value="1"/>
</dbReference>
<gene>
    <name evidence="9" type="ORF">ASILVAE211_17280</name>
</gene>
<dbReference type="Pfam" id="PF19300">
    <property type="entry name" value="BPD_transp_1_N"/>
    <property type="match status" value="1"/>
</dbReference>
<accession>A0A963YV19</accession>
<evidence type="ECO:0000256" key="6">
    <source>
        <dbReference type="ARBA" id="ARBA00023136"/>
    </source>
</evidence>
<keyword evidence="2 7" id="KW-0813">Transport</keyword>
<evidence type="ECO:0000256" key="4">
    <source>
        <dbReference type="ARBA" id="ARBA00022692"/>
    </source>
</evidence>
<evidence type="ECO:0000256" key="7">
    <source>
        <dbReference type="RuleBase" id="RU363032"/>
    </source>
</evidence>
<reference evidence="9" key="1">
    <citation type="journal article" date="2021" name="Microorganisms">
        <title>Acidisoma silvae sp. nov. and Acidisomacellulosilytica sp. nov., Two Acidophilic Bacteria Isolated from Decaying Wood, Hydrolyzing Cellulose and Producing Poly-3-hydroxybutyrate.</title>
        <authorList>
            <person name="Mieszkin S."/>
            <person name="Pouder E."/>
            <person name="Uroz S."/>
            <person name="Simon-Colin C."/>
            <person name="Alain K."/>
        </authorList>
    </citation>
    <scope>NUCLEOTIDE SEQUENCE</scope>
    <source>
        <strain evidence="9">HW T2.11</strain>
    </source>
</reference>
<feature type="transmembrane region" description="Helical" evidence="7">
    <location>
        <begin position="152"/>
        <end position="176"/>
    </location>
</feature>
<evidence type="ECO:0000256" key="2">
    <source>
        <dbReference type="ARBA" id="ARBA00022448"/>
    </source>
</evidence>
<feature type="transmembrane region" description="Helical" evidence="7">
    <location>
        <begin position="12"/>
        <end position="33"/>
    </location>
</feature>
<evidence type="ECO:0000256" key="3">
    <source>
        <dbReference type="ARBA" id="ARBA00022475"/>
    </source>
</evidence>
<evidence type="ECO:0000256" key="1">
    <source>
        <dbReference type="ARBA" id="ARBA00004651"/>
    </source>
</evidence>
<evidence type="ECO:0000256" key="5">
    <source>
        <dbReference type="ARBA" id="ARBA00022989"/>
    </source>
</evidence>
<dbReference type="AlphaFoldDB" id="A0A963YV19"/>
<dbReference type="InterPro" id="IPR045621">
    <property type="entry name" value="BPD_transp_1_N"/>
</dbReference>
<evidence type="ECO:0000313" key="9">
    <source>
        <dbReference type="EMBL" id="MCB8876950.1"/>
    </source>
</evidence>
<keyword evidence="4 7" id="KW-0812">Transmembrane</keyword>
<dbReference type="SUPFAM" id="SSF161098">
    <property type="entry name" value="MetI-like"/>
    <property type="match status" value="1"/>
</dbReference>
<dbReference type="PROSITE" id="PS50928">
    <property type="entry name" value="ABC_TM1"/>
    <property type="match status" value="1"/>
</dbReference>
<protein>
    <submittedName>
        <fullName evidence="9">ABC transporter permease</fullName>
    </submittedName>
</protein>
<dbReference type="RefSeq" id="WP_227322608.1">
    <property type="nucleotide sequence ID" value="NZ_JAESVB010000009.1"/>
</dbReference>
<feature type="transmembrane region" description="Helical" evidence="7">
    <location>
        <begin position="182"/>
        <end position="203"/>
    </location>
</feature>
<comment type="subcellular location">
    <subcellularLocation>
        <location evidence="1 7">Cell membrane</location>
        <topology evidence="1 7">Multi-pass membrane protein</topology>
    </subcellularLocation>
</comment>
<keyword evidence="10" id="KW-1185">Reference proteome</keyword>
<feature type="transmembrane region" description="Helical" evidence="7">
    <location>
        <begin position="248"/>
        <end position="274"/>
    </location>
</feature>
<feature type="transmembrane region" description="Helical" evidence="7">
    <location>
        <begin position="120"/>
        <end position="140"/>
    </location>
</feature>
<feature type="transmembrane region" description="Helical" evidence="7">
    <location>
        <begin position="294"/>
        <end position="313"/>
    </location>
</feature>
<proteinExistence type="inferred from homology"/>
<sequence>MAFLATFLIRRLAQGVLIVLIVSFAIFTALRLVPGDPARLILGPMASDAVVEQTAREMGLRDPIPVQYVHWLGQVLQGNLGTSFIKAKSGGEAAGGRDTSALGDKATVVALLEQSLPMTLQLAALALVFAFLISVPIGIVAGMNSGGWFDRFAVYLGSAFVSIPNFWLAIVLALVVTAELQWIPSIGYQGFSYTILPAFVIAIEMSPIFMRSLTSSIASAKQRNFVALADVRGLSKRRIFLRHILRNAAVPVLNIFGVQIGAMLGGVLIVEYIFNYPGIGLLTVQAVLERDFPVIQGVALISACIFVVINILVDLISTKIDPRLDF</sequence>
<organism evidence="9 10">
    <name type="scientific">Acidisoma silvae</name>
    <dbReference type="NCBI Taxonomy" id="2802396"/>
    <lineage>
        <taxon>Bacteria</taxon>
        <taxon>Pseudomonadati</taxon>
        <taxon>Pseudomonadota</taxon>
        <taxon>Alphaproteobacteria</taxon>
        <taxon>Acetobacterales</taxon>
        <taxon>Acidocellaceae</taxon>
        <taxon>Acidisoma</taxon>
    </lineage>
</organism>
<keyword evidence="5 7" id="KW-1133">Transmembrane helix</keyword>
<dbReference type="InterPro" id="IPR035906">
    <property type="entry name" value="MetI-like_sf"/>
</dbReference>
<feature type="domain" description="ABC transmembrane type-1" evidence="8">
    <location>
        <begin position="116"/>
        <end position="317"/>
    </location>
</feature>
<evidence type="ECO:0000259" key="8">
    <source>
        <dbReference type="PROSITE" id="PS50928"/>
    </source>
</evidence>
<dbReference type="Gene3D" id="1.10.3720.10">
    <property type="entry name" value="MetI-like"/>
    <property type="match status" value="1"/>
</dbReference>
<keyword evidence="3" id="KW-1003">Cell membrane</keyword>
<reference evidence="9" key="2">
    <citation type="submission" date="2021-01" db="EMBL/GenBank/DDBJ databases">
        <authorList>
            <person name="Mieszkin S."/>
            <person name="Pouder E."/>
            <person name="Alain K."/>
        </authorList>
    </citation>
    <scope>NUCLEOTIDE SEQUENCE</scope>
    <source>
        <strain evidence="9">HW T2.11</strain>
    </source>
</reference>
<dbReference type="GO" id="GO:0055085">
    <property type="term" value="P:transmembrane transport"/>
    <property type="evidence" value="ECO:0007669"/>
    <property type="project" value="InterPro"/>
</dbReference>
<dbReference type="Proteomes" id="UP000708298">
    <property type="component" value="Unassembled WGS sequence"/>
</dbReference>
<dbReference type="Pfam" id="PF00528">
    <property type="entry name" value="BPD_transp_1"/>
    <property type="match status" value="1"/>
</dbReference>
<dbReference type="InterPro" id="IPR000515">
    <property type="entry name" value="MetI-like"/>
</dbReference>
<dbReference type="EMBL" id="JAESVB010000009">
    <property type="protein sequence ID" value="MCB8876950.1"/>
    <property type="molecule type" value="Genomic_DNA"/>
</dbReference>
<comment type="caution">
    <text evidence="9">The sequence shown here is derived from an EMBL/GenBank/DDBJ whole genome shotgun (WGS) entry which is preliminary data.</text>
</comment>
<keyword evidence="6 7" id="KW-0472">Membrane</keyword>
<comment type="similarity">
    <text evidence="7">Belongs to the binding-protein-dependent transport system permease family.</text>
</comment>
<dbReference type="CDD" id="cd06261">
    <property type="entry name" value="TM_PBP2"/>
    <property type="match status" value="1"/>
</dbReference>
<dbReference type="GO" id="GO:0005886">
    <property type="term" value="C:plasma membrane"/>
    <property type="evidence" value="ECO:0007669"/>
    <property type="project" value="UniProtKB-SubCell"/>
</dbReference>
<dbReference type="PANTHER" id="PTHR43163:SF6">
    <property type="entry name" value="DIPEPTIDE TRANSPORT SYSTEM PERMEASE PROTEIN DPPB-RELATED"/>
    <property type="match status" value="1"/>
</dbReference>
<name>A0A963YV19_9PROT</name>